<keyword evidence="1" id="KW-0596">Phosphopantetheine</keyword>
<evidence type="ECO:0000256" key="3">
    <source>
        <dbReference type="RuleBase" id="RU003694"/>
    </source>
</evidence>
<proteinExistence type="inferred from homology"/>
<dbReference type="InterPro" id="IPR030834">
    <property type="entry name" value="PKS_assoc_dom"/>
</dbReference>
<organism evidence="5">
    <name type="scientific">Gambierdiscus excentricus</name>
    <dbReference type="NCBI Taxonomy" id="986170"/>
    <lineage>
        <taxon>Eukaryota</taxon>
        <taxon>Sar</taxon>
        <taxon>Alveolata</taxon>
        <taxon>Dinophyceae</taxon>
        <taxon>Gonyaulacales</taxon>
        <taxon>Pyrocystaceae</taxon>
        <taxon>Gambierdiscus</taxon>
    </lineage>
</organism>
<dbReference type="Gene3D" id="3.40.47.10">
    <property type="match status" value="1"/>
</dbReference>
<dbReference type="CDD" id="cd00833">
    <property type="entry name" value="PKS"/>
    <property type="match status" value="1"/>
</dbReference>
<evidence type="ECO:0000256" key="2">
    <source>
        <dbReference type="ARBA" id="ARBA00022553"/>
    </source>
</evidence>
<feature type="domain" description="Ketosynthase family 3 (KS3)" evidence="4">
    <location>
        <begin position="364"/>
        <end position="788"/>
    </location>
</feature>
<dbReference type="AlphaFoldDB" id="A0A1S6K7Z2"/>
<dbReference type="InterPro" id="IPR016039">
    <property type="entry name" value="Thiolase-like"/>
</dbReference>
<accession>A0A1S6K7Z2</accession>
<name>A0A1S6K7Z2_9DINO</name>
<dbReference type="GO" id="GO:0006633">
    <property type="term" value="P:fatty acid biosynthetic process"/>
    <property type="evidence" value="ECO:0007669"/>
    <property type="project" value="TreeGrafter"/>
</dbReference>
<dbReference type="EMBL" id="KX395857">
    <property type="protein sequence ID" value="AQS99275.1"/>
    <property type="molecule type" value="Transcribed_RNA"/>
</dbReference>
<sequence length="1263" mass="139951">MRCPQCRSPLQHTEPALACGAGRVCGASPCSMAGSKSVAGHLDAKLVEVRDVSQEVDVRDRALNLLGETTDPNGCHGVARWDQDAGDYFVEMLDGLVLRIPEGNLHETGPVGPGACDARWPVISMSRAGPSFALKVAEVLGDKAYCFIDMPPQVEHHARFLSMTSTPCVLDKFSEELYLGPHPNARIFWMEEAQPPHDLEGEFVSRWYQPMQHLSYLLLPLTEGLLGFRASEHHVGTLFRMPIANNREASALSLEDEEGSVEKQLDFVRRRRLCFMYFVHSHDTLEFRWKENASADPVRVSTQSDQLLVFRHDVLSYRYEPASGTDMVLQTWMLEEPQQLEVQAYEGTQETLLALIGAPKLSTDRQVHVMNGICRFPAMAYRLERDWAAYVKQSDGFLEIPIVRFDVDVYYEAADQFNANGKSSTKHAGLLSDLEMILFDNDCFEMEPGMAQGIPCIQRVMLELALELFNLVGFSRQTLAGERIYAAIADIGLEWDPYMGMHDHTTWLKSSPLQMLSVNRLCHTFGLAGPAHQVDTACSASLVASNMAHAYLRKHDNKGVKMSLAMGLQHIIYPWPFIGLSGAGMLGRGGRCKTFDQSANGYNRGEGCGGLFCKVGDDLSVVQERLAAYLGSYVNQDGRSASLTAPNGPSQQLVVRGSLSQAEVSPESVSATENHGTGTALGDPIETGTIRSVFRRRDVPLPVTSGKTHMGHLEAGAGAVGLLKTICSLVHSAVPPNCHLRQPNAHCEFDGFPGVFTTEVLELPAEYHYAGANGFGFGGTNSRADFFGHRRDNIYIPCQHEMLAPKAVGEHRPVQPLVPKTNQLDWITVTCARCQGFMCWLCGVCPPERASGVKHHCVDVRAESASYEICSRCYEGEYLRGGPEKAMLDASAGYKVFLSGTWSAWTALDEMRQLPDRGDVAVYEGEAVLGDTRLEEFHLVVMRGSAKGFIQPSCKRAGQRARVMAPAEKEQLGKHWLLDGFCDGARQGTLYMIRLEWGDQQMVVTWTPAGMASKDWVPASGQRFVHRYFLASSVGGWVPTIGTNDNDDRYLWRWFLGRIPYSGRVELMFVRDQDQSQVIYPMSGNPTNESVAVVGPDDGGAGKRWVLQGTEAEQFFCFLRVCDGSLSVSLKTDTMGRCTWFGTTDRAYHVIGSWDRWDVAEMRKVEGASQLWRHHFRIGEHGREEFHILVNQNLNLRIYPAGGGSPGQDLACGPDRKGNQKQWQVVGPPGCTMQIVLDLGAEDQRSVVTCRPLDERELRLSLA</sequence>
<evidence type="ECO:0000256" key="1">
    <source>
        <dbReference type="ARBA" id="ARBA00022450"/>
    </source>
</evidence>
<evidence type="ECO:0000259" key="4">
    <source>
        <dbReference type="PROSITE" id="PS52004"/>
    </source>
</evidence>
<dbReference type="InterPro" id="IPR020841">
    <property type="entry name" value="PKS_Beta-ketoAc_synthase_dom"/>
</dbReference>
<dbReference type="Pfam" id="PF00109">
    <property type="entry name" value="ketoacyl-synt"/>
    <property type="match status" value="1"/>
</dbReference>
<dbReference type="SUPFAM" id="SSF53901">
    <property type="entry name" value="Thiolase-like"/>
    <property type="match status" value="2"/>
</dbReference>
<keyword evidence="2" id="KW-0597">Phosphoprotein</keyword>
<dbReference type="InterPro" id="IPR050091">
    <property type="entry name" value="PKS_NRPS_Biosynth_Enz"/>
</dbReference>
<dbReference type="PANTHER" id="PTHR43775">
    <property type="entry name" value="FATTY ACID SYNTHASE"/>
    <property type="match status" value="1"/>
</dbReference>
<dbReference type="SMART" id="SM00825">
    <property type="entry name" value="PKS_KS"/>
    <property type="match status" value="1"/>
</dbReference>
<dbReference type="PANTHER" id="PTHR43775:SF37">
    <property type="entry name" value="SI:DKEY-61P9.11"/>
    <property type="match status" value="1"/>
</dbReference>
<dbReference type="NCBIfam" id="TIGR04556">
    <property type="entry name" value="PKS_assoc"/>
    <property type="match status" value="1"/>
</dbReference>
<dbReference type="Pfam" id="PF02801">
    <property type="entry name" value="Ketoacyl-synt_C"/>
    <property type="match status" value="1"/>
</dbReference>
<reference evidence="5" key="1">
    <citation type="journal article" date="2017" name="J. Eukaryot. Microbiol.">
        <title>Role of Modular Polyketide Synthases in the Production of Polyether Ladder Compounds in Ciguatoxin-producing Gambierdiscus polynesiensis and G.excentricus (Dinophyceae).</title>
        <authorList>
            <person name="Kohli G.S."/>
            <person name="Campbell K."/>
            <person name="John U."/>
            <person name="Smith K.F."/>
            <person name="Fraga S."/>
            <person name="Rhodes L.L."/>
            <person name="Murray S.A."/>
        </authorList>
    </citation>
    <scope>NUCLEOTIDE SEQUENCE</scope>
    <source>
        <strain evidence="5">Contig_30576</strain>
    </source>
</reference>
<dbReference type="GO" id="GO:0004312">
    <property type="term" value="F:fatty acid synthase activity"/>
    <property type="evidence" value="ECO:0007669"/>
    <property type="project" value="TreeGrafter"/>
</dbReference>
<comment type="similarity">
    <text evidence="3">Belongs to the thiolase-like superfamily. Beta-ketoacyl-ACP synthases family.</text>
</comment>
<evidence type="ECO:0000313" key="5">
    <source>
        <dbReference type="EMBL" id="AQS99275.1"/>
    </source>
</evidence>
<keyword evidence="3" id="KW-0808">Transferase</keyword>
<dbReference type="PROSITE" id="PS52004">
    <property type="entry name" value="KS3_2"/>
    <property type="match status" value="1"/>
</dbReference>
<dbReference type="InterPro" id="IPR014031">
    <property type="entry name" value="Ketoacyl_synth_C"/>
</dbReference>
<protein>
    <submittedName>
        <fullName evidence="5">Type I polyketide synthase</fullName>
    </submittedName>
</protein>
<dbReference type="InterPro" id="IPR014030">
    <property type="entry name" value="Ketoacyl_synth_N"/>
</dbReference>